<feature type="region of interest" description="Disordered" evidence="1">
    <location>
        <begin position="494"/>
        <end position="524"/>
    </location>
</feature>
<feature type="compositionally biased region" description="Basic residues" evidence="1">
    <location>
        <begin position="179"/>
        <end position="188"/>
    </location>
</feature>
<evidence type="ECO:0000259" key="2">
    <source>
        <dbReference type="Pfam" id="PF08639"/>
    </source>
</evidence>
<dbReference type="AlphaFoldDB" id="A0A4S4L1N7"/>
<organism evidence="3 4">
    <name type="scientific">Phellinidium pouzarii</name>
    <dbReference type="NCBI Taxonomy" id="167371"/>
    <lineage>
        <taxon>Eukaryota</taxon>
        <taxon>Fungi</taxon>
        <taxon>Dikarya</taxon>
        <taxon>Basidiomycota</taxon>
        <taxon>Agaricomycotina</taxon>
        <taxon>Agaricomycetes</taxon>
        <taxon>Hymenochaetales</taxon>
        <taxon>Hymenochaetaceae</taxon>
        <taxon>Phellinidium</taxon>
    </lineage>
</organism>
<keyword evidence="4" id="KW-1185">Reference proteome</keyword>
<feature type="compositionally biased region" description="Basic residues" evidence="1">
    <location>
        <begin position="362"/>
        <end position="371"/>
    </location>
</feature>
<dbReference type="EMBL" id="SGPK01000280">
    <property type="protein sequence ID" value="THH05192.1"/>
    <property type="molecule type" value="Genomic_DNA"/>
</dbReference>
<gene>
    <name evidence="3" type="ORF">EW145_g4980</name>
</gene>
<comment type="caution">
    <text evidence="3">The sequence shown here is derived from an EMBL/GenBank/DDBJ whole genome shotgun (WGS) entry which is preliminary data.</text>
</comment>
<dbReference type="Pfam" id="PF08639">
    <property type="entry name" value="Sld3_STD"/>
    <property type="match status" value="1"/>
</dbReference>
<reference evidence="3 4" key="1">
    <citation type="submission" date="2019-02" db="EMBL/GenBank/DDBJ databases">
        <title>Genome sequencing of the rare red list fungi Phellinidium pouzarii.</title>
        <authorList>
            <person name="Buettner E."/>
            <person name="Kellner H."/>
        </authorList>
    </citation>
    <scope>NUCLEOTIDE SEQUENCE [LARGE SCALE GENOMIC DNA]</scope>
    <source>
        <strain evidence="3 4">DSM 108285</strain>
    </source>
</reference>
<feature type="compositionally biased region" description="Low complexity" evidence="1">
    <location>
        <begin position="287"/>
        <end position="298"/>
    </location>
</feature>
<dbReference type="Gene3D" id="1.20.58.2130">
    <property type="match status" value="1"/>
</dbReference>
<accession>A0A4S4L1N7</accession>
<feature type="region of interest" description="Disordered" evidence="1">
    <location>
        <begin position="168"/>
        <end position="199"/>
    </location>
</feature>
<feature type="domain" description="DNA replication regulator Sld3 C-terminal" evidence="2">
    <location>
        <begin position="120"/>
        <end position="360"/>
    </location>
</feature>
<dbReference type="Proteomes" id="UP000308199">
    <property type="component" value="Unassembled WGS sequence"/>
</dbReference>
<dbReference type="InterPro" id="IPR013948">
    <property type="entry name" value="DNA_replication_reg_Sld3_C"/>
</dbReference>
<sequence length="552" mass="61643">MPVRSLMYSLDTLCPIPWTASAESQLHQDYPFLNQGDTDEDYVIRRYLETLWLPESFNSLTHLVVSLRRIAATTDDTKLLPHPLHSLLKPLILSSRASSDKYRTELVQILANGGGACEQEEMMMWYAWEYEKADGETDEETWRKEWLERLERREAMIQILLTMLKFSLPGPSTPTKSNHSSKRKKRTKQIPSSETDEGRLESYMDKLAVWQLTETMDEFASTAATMGSSQGKAKADRHWTQVFCEDVVEPLFKTELPNQCSLLRSKVFPTSPFSDADDSDAETLLNSGKSSRAGSRARSLSRKPTLSRLPSVAPDAGVSSLNRNRSRSLSITLAQDEASQRASFIEPKRALSREVSMSRVFKEKHKQKPKPRPREEPKPAKPKPKRDMGTTLVKDTPMLARVATQSGLERQDSAPIFTLSPLSLLSSTDVEDAVCSTPAKPGARSGKMEILSTQYRKSTSGAFENEVGAWLDENADDSFTSSFGSPDVLLLDEGGHNGARKPISPSPTLRACGAGAGNTGQSTRHMSMRMADVEDEYAMNIETPTRKRVRRT</sequence>
<name>A0A4S4L1N7_9AGAM</name>
<feature type="region of interest" description="Disordered" evidence="1">
    <location>
        <begin position="355"/>
        <end position="390"/>
    </location>
</feature>
<evidence type="ECO:0000313" key="3">
    <source>
        <dbReference type="EMBL" id="THH05192.1"/>
    </source>
</evidence>
<feature type="region of interest" description="Disordered" evidence="1">
    <location>
        <begin position="271"/>
        <end position="322"/>
    </location>
</feature>
<evidence type="ECO:0000256" key="1">
    <source>
        <dbReference type="SAM" id="MobiDB-lite"/>
    </source>
</evidence>
<evidence type="ECO:0000313" key="4">
    <source>
        <dbReference type="Proteomes" id="UP000308199"/>
    </source>
</evidence>
<proteinExistence type="predicted"/>
<dbReference type="OrthoDB" id="3003917at2759"/>
<protein>
    <recommendedName>
        <fullName evidence="2">DNA replication regulator Sld3 C-terminal domain-containing protein</fullName>
    </recommendedName>
</protein>